<name>A0A078AXR2_STYLE</name>
<evidence type="ECO:0000256" key="1">
    <source>
        <dbReference type="SAM" id="MobiDB-lite"/>
    </source>
</evidence>
<evidence type="ECO:0000313" key="3">
    <source>
        <dbReference type="Proteomes" id="UP000039865"/>
    </source>
</evidence>
<proteinExistence type="predicted"/>
<evidence type="ECO:0000313" key="2">
    <source>
        <dbReference type="EMBL" id="CDW86027.1"/>
    </source>
</evidence>
<dbReference type="InParanoid" id="A0A078AXR2"/>
<dbReference type="AlphaFoldDB" id="A0A078AXR2"/>
<accession>A0A078AXR2</accession>
<keyword evidence="3" id="KW-1185">Reference proteome</keyword>
<organism evidence="2 3">
    <name type="scientific">Stylonychia lemnae</name>
    <name type="common">Ciliate</name>
    <dbReference type="NCBI Taxonomy" id="5949"/>
    <lineage>
        <taxon>Eukaryota</taxon>
        <taxon>Sar</taxon>
        <taxon>Alveolata</taxon>
        <taxon>Ciliophora</taxon>
        <taxon>Intramacronucleata</taxon>
        <taxon>Spirotrichea</taxon>
        <taxon>Stichotrichia</taxon>
        <taxon>Sporadotrichida</taxon>
        <taxon>Oxytrichidae</taxon>
        <taxon>Stylonychinae</taxon>
        <taxon>Stylonychia</taxon>
    </lineage>
</organism>
<reference evidence="2 3" key="1">
    <citation type="submission" date="2014-06" db="EMBL/GenBank/DDBJ databases">
        <authorList>
            <person name="Swart Estienne"/>
        </authorList>
    </citation>
    <scope>NUCLEOTIDE SEQUENCE [LARGE SCALE GENOMIC DNA]</scope>
    <source>
        <strain evidence="2 3">130c</strain>
    </source>
</reference>
<dbReference type="EMBL" id="CCKQ01014277">
    <property type="protein sequence ID" value="CDW86027.1"/>
    <property type="molecule type" value="Genomic_DNA"/>
</dbReference>
<dbReference type="Proteomes" id="UP000039865">
    <property type="component" value="Unassembled WGS sequence"/>
</dbReference>
<sequence>MYYRNKNLKPRDVQSAFQNIAKQDNKFIDSFWVDLTKQLTQQQNDLNLKTINQCSVRTEVITKDLNERLKKMQIKKRLNQLLVDQRLIEQEDEQFMKQQCLTPTITSGNQNNISASLAFGSMNQKSFSQLAANQILQEQNTLPETPCSMSQGPSEITKRQLKQVIQKKFKKIADKIIIDRAPTQQRKVQKKTSFNMNNMSPLSHLKDGFRAKSSSSKSVRPSPLVNMESIKCQLFQQRRLSIISQDTEQSTQSVGQNILLRKAITYKDDSPLIQNPLIKSQSSNNDNHKDQDELITQASNQNSQINQQYTNNQTARNDDAHQSQQFQLKLQLTKNNKKFTPKRLETIVEPSMEFKEDISETISEEESSIFQFMSSDSEIKGEQIKTEQLNSRMMVDESVFRDITFYHRQETRETHELFTTQLVISNEEAYHHETYKDQNSKINYQSYNKAKQQQQCKPKDCQISFGLAINYKINNKMQ</sequence>
<feature type="region of interest" description="Disordered" evidence="1">
    <location>
        <begin position="196"/>
        <end position="222"/>
    </location>
</feature>
<protein>
    <submittedName>
        <fullName evidence="2">Uncharacterized protein</fullName>
    </submittedName>
</protein>
<gene>
    <name evidence="2" type="primary">Contig19053.g20200</name>
    <name evidence="2" type="ORF">STYLEM_15118</name>
</gene>